<accession>A0A1C9CEI2</accession>
<dbReference type="Pfam" id="PF00902">
    <property type="entry name" value="TatC"/>
    <property type="match status" value="1"/>
</dbReference>
<gene>
    <name evidence="7" type="primary">tatC</name>
    <name evidence="7" type="ORF">Eryt_125</name>
</gene>
<dbReference type="PROSITE" id="PS01218">
    <property type="entry name" value="TATC"/>
    <property type="match status" value="1"/>
</dbReference>
<evidence type="ECO:0000256" key="6">
    <source>
        <dbReference type="SAM" id="Phobius"/>
    </source>
</evidence>
<dbReference type="GeneID" id="29073967"/>
<evidence type="ECO:0000256" key="1">
    <source>
        <dbReference type="ARBA" id="ARBA00004141"/>
    </source>
</evidence>
<dbReference type="InterPro" id="IPR002033">
    <property type="entry name" value="TatC"/>
</dbReference>
<evidence type="ECO:0000256" key="2">
    <source>
        <dbReference type="ARBA" id="ARBA00008882"/>
    </source>
</evidence>
<sequence length="247" mass="27966">MTIMNDIYNDSEMTIAEHFQELRQRVLFSIIIFVIATIVNFAYIEPIVAFLQLPADGIKFLQLGPGEYFFSTMKISFYLGLILSSPFFVYQLILFITPGLTSKERLIIIPLLIASVSLFLFGLAFSYFILIPAALKFLISYGADLVQPLWSFEQYFDFILVLLISTGLVFQIPILQVVLGLLRFCSSSQMLAIWRYILVLSTIIGAVLTPSTDPITQLAMSCAALALYFIGIFLMYSVEIYFLKDTN</sequence>
<organism evidence="7">
    <name type="scientific">Erythrotrichia carnea</name>
    <dbReference type="NCBI Taxonomy" id="35151"/>
    <lineage>
        <taxon>Eukaryota</taxon>
        <taxon>Rhodophyta</taxon>
        <taxon>Compsopogonophyceae</taxon>
        <taxon>Erythropeltidales</taxon>
        <taxon>Erythrotrichiaceae</taxon>
        <taxon>Erythrotrichia</taxon>
    </lineage>
</organism>
<evidence type="ECO:0000313" key="7">
    <source>
        <dbReference type="EMBL" id="AOM66793.1"/>
    </source>
</evidence>
<feature type="transmembrane region" description="Helical" evidence="6">
    <location>
        <begin position="193"/>
        <end position="212"/>
    </location>
</feature>
<feature type="transmembrane region" description="Helical" evidence="6">
    <location>
        <begin position="155"/>
        <end position="181"/>
    </location>
</feature>
<geneLocation type="plastid" evidence="7"/>
<dbReference type="GO" id="GO:0033281">
    <property type="term" value="C:TAT protein transport complex"/>
    <property type="evidence" value="ECO:0007669"/>
    <property type="project" value="TreeGrafter"/>
</dbReference>
<evidence type="ECO:0000256" key="4">
    <source>
        <dbReference type="ARBA" id="ARBA00022989"/>
    </source>
</evidence>
<evidence type="ECO:0000256" key="3">
    <source>
        <dbReference type="ARBA" id="ARBA00022692"/>
    </source>
</evidence>
<dbReference type="GO" id="GO:0043953">
    <property type="term" value="P:protein transport by the Tat complex"/>
    <property type="evidence" value="ECO:0007669"/>
    <property type="project" value="TreeGrafter"/>
</dbReference>
<feature type="transmembrane region" description="Helical" evidence="6">
    <location>
        <begin position="108"/>
        <end position="135"/>
    </location>
</feature>
<evidence type="ECO:0000256" key="5">
    <source>
        <dbReference type="ARBA" id="ARBA00023136"/>
    </source>
</evidence>
<dbReference type="HAMAP" id="MF_00902">
    <property type="entry name" value="TatC"/>
    <property type="match status" value="1"/>
</dbReference>
<dbReference type="PANTHER" id="PTHR30371:SF0">
    <property type="entry name" value="SEC-INDEPENDENT PROTEIN TRANSLOCASE PROTEIN TATC, CHLOROPLASTIC-RELATED"/>
    <property type="match status" value="1"/>
</dbReference>
<dbReference type="RefSeq" id="YP_009297450.1">
    <property type="nucleotide sequence ID" value="NC_031176.2"/>
</dbReference>
<dbReference type="InterPro" id="IPR019820">
    <property type="entry name" value="Sec-indep_translocase_CS"/>
</dbReference>
<name>A0A1C9CEI2_9RHOD</name>
<dbReference type="PRINTS" id="PR01840">
    <property type="entry name" value="TATCFAMILY"/>
</dbReference>
<proteinExistence type="inferred from homology"/>
<dbReference type="GO" id="GO:0009977">
    <property type="term" value="F:proton motive force dependent protein transmembrane transporter activity"/>
    <property type="evidence" value="ECO:0007669"/>
    <property type="project" value="TreeGrafter"/>
</dbReference>
<protein>
    <submittedName>
        <fullName evidence="7">Sec-independent translocase component C</fullName>
    </submittedName>
</protein>
<keyword evidence="3 6" id="KW-0812">Transmembrane</keyword>
<dbReference type="PANTHER" id="PTHR30371">
    <property type="entry name" value="SEC-INDEPENDENT PROTEIN TRANSLOCASE PROTEIN TATC"/>
    <property type="match status" value="1"/>
</dbReference>
<keyword evidence="7" id="KW-0934">Plastid</keyword>
<comment type="similarity">
    <text evidence="2">Belongs to the TatC family.</text>
</comment>
<feature type="transmembrane region" description="Helical" evidence="6">
    <location>
        <begin position="218"/>
        <end position="243"/>
    </location>
</feature>
<keyword evidence="5 6" id="KW-0472">Membrane</keyword>
<reference evidence="7" key="2">
    <citation type="submission" date="2017-07" db="EMBL/GenBank/DDBJ databases">
        <authorList>
            <person name="Sun Z.S."/>
            <person name="Albrecht U."/>
            <person name="Echele G."/>
            <person name="Lee C.C."/>
        </authorList>
    </citation>
    <scope>NUCLEOTIDE SEQUENCE</scope>
</reference>
<keyword evidence="4 6" id="KW-1133">Transmembrane helix</keyword>
<dbReference type="GO" id="GO:0065002">
    <property type="term" value="P:intracellular protein transmembrane transport"/>
    <property type="evidence" value="ECO:0007669"/>
    <property type="project" value="TreeGrafter"/>
</dbReference>
<dbReference type="AlphaFoldDB" id="A0A1C9CEI2"/>
<feature type="transmembrane region" description="Helical" evidence="6">
    <location>
        <begin position="26"/>
        <end position="44"/>
    </location>
</feature>
<dbReference type="EMBL" id="KX284721">
    <property type="protein sequence ID" value="AOM66793.1"/>
    <property type="molecule type" value="Genomic_DNA"/>
</dbReference>
<dbReference type="NCBIfam" id="TIGR00945">
    <property type="entry name" value="tatC"/>
    <property type="match status" value="1"/>
</dbReference>
<reference evidence="7" key="1">
    <citation type="journal article" date="2016" name="BMC Biol.">
        <title>Parallel evolution of highly conserved plastid genome architecture in red seaweeds and seed plants.</title>
        <authorList>
            <person name="Lee J."/>
            <person name="Cho C.H."/>
            <person name="Park S.I."/>
            <person name="Choi J.W."/>
            <person name="Song H.S."/>
            <person name="West J.A."/>
            <person name="Bhattacharya D."/>
            <person name="Yoon H.S."/>
        </authorList>
    </citation>
    <scope>NUCLEOTIDE SEQUENCE</scope>
</reference>
<comment type="subcellular location">
    <subcellularLocation>
        <location evidence="1">Membrane</location>
        <topology evidence="1">Multi-pass membrane protein</topology>
    </subcellularLocation>
</comment>
<feature type="transmembrane region" description="Helical" evidence="6">
    <location>
        <begin position="75"/>
        <end position="96"/>
    </location>
</feature>